<dbReference type="AlphaFoldDB" id="A0A0D8JUW3"/>
<name>A0A0D8JUW3_COCIM</name>
<dbReference type="Gene3D" id="2.40.70.10">
    <property type="entry name" value="Acid Proteases"/>
    <property type="match status" value="1"/>
</dbReference>
<dbReference type="VEuPathDB" id="FungiDB:CIMG_13332"/>
<dbReference type="OrthoDB" id="4346369at2759"/>
<evidence type="ECO:0000313" key="2">
    <source>
        <dbReference type="Proteomes" id="UP000001261"/>
    </source>
</evidence>
<proteinExistence type="predicted"/>
<dbReference type="Proteomes" id="UP000001261">
    <property type="component" value="Unassembled WGS sequence"/>
</dbReference>
<gene>
    <name evidence="1" type="ORF">CIMG_13332</name>
</gene>
<dbReference type="EMBL" id="GG704913">
    <property type="protein sequence ID" value="KJF60939.1"/>
    <property type="molecule type" value="Genomic_DNA"/>
</dbReference>
<sequence>MYIVQSIRENKWVILKSTSSKKKINQQEEIPPINSISIKVQAGQLAYLISDEESDSDKKYESLKERTSVNIETVEEAKNNQKAKIAMPHTQYTGQFITYQNNQASINDNIMEDIEPINQKKPEIQSKFTEKQRSKYSATDCLSSQICQILNEKVKLSVKKLIDVSSKLHQAFFRSDWNNSTSKSHVKIGVSKPVQPELKINSSQLTSKPIVPKSKTAYGMHSLYAPVTINQQELIVLINTGSEINLLSQKYAEMLNLPIKNKL</sequence>
<protein>
    <submittedName>
        <fullName evidence="1">Uncharacterized protein</fullName>
    </submittedName>
</protein>
<evidence type="ECO:0000313" key="1">
    <source>
        <dbReference type="EMBL" id="KJF60939.1"/>
    </source>
</evidence>
<dbReference type="InParanoid" id="A0A0D8JUW3"/>
<reference evidence="2" key="1">
    <citation type="journal article" date="2009" name="Genome Res.">
        <title>Comparative genomic analyses of the human fungal pathogens Coccidioides and their relatives.</title>
        <authorList>
            <person name="Sharpton T.J."/>
            <person name="Stajich J.E."/>
            <person name="Rounsley S.D."/>
            <person name="Gardner M.J."/>
            <person name="Wortman J.R."/>
            <person name="Jordar V.S."/>
            <person name="Maiti R."/>
            <person name="Kodira C.D."/>
            <person name="Neafsey D.E."/>
            <person name="Zeng Q."/>
            <person name="Hung C.-Y."/>
            <person name="McMahan C."/>
            <person name="Muszewska A."/>
            <person name="Grynberg M."/>
            <person name="Mandel M.A."/>
            <person name="Kellner E.M."/>
            <person name="Barker B.M."/>
            <person name="Galgiani J.N."/>
            <person name="Orbach M.J."/>
            <person name="Kirkland T.N."/>
            <person name="Cole G.T."/>
            <person name="Henn M.R."/>
            <person name="Birren B.W."/>
            <person name="Taylor J.W."/>
        </authorList>
    </citation>
    <scope>NUCLEOTIDE SEQUENCE [LARGE SCALE GENOMIC DNA]</scope>
    <source>
        <strain evidence="2">RS</strain>
    </source>
</reference>
<dbReference type="InterPro" id="IPR021109">
    <property type="entry name" value="Peptidase_aspartic_dom_sf"/>
</dbReference>
<organism evidence="1 2">
    <name type="scientific">Coccidioides immitis (strain RS)</name>
    <name type="common">Valley fever fungus</name>
    <dbReference type="NCBI Taxonomy" id="246410"/>
    <lineage>
        <taxon>Eukaryota</taxon>
        <taxon>Fungi</taxon>
        <taxon>Dikarya</taxon>
        <taxon>Ascomycota</taxon>
        <taxon>Pezizomycotina</taxon>
        <taxon>Eurotiomycetes</taxon>
        <taxon>Eurotiomycetidae</taxon>
        <taxon>Onygenales</taxon>
        <taxon>Onygenaceae</taxon>
        <taxon>Coccidioides</taxon>
    </lineage>
</organism>
<dbReference type="GeneID" id="24164959"/>
<keyword evidence="2" id="KW-1185">Reference proteome</keyword>
<reference evidence="2" key="2">
    <citation type="journal article" date="2010" name="Genome Res.">
        <title>Population genomic sequencing of Coccidioides fungi reveals recent hybridization and transposon control.</title>
        <authorList>
            <person name="Neafsey D.E."/>
            <person name="Barker B.M."/>
            <person name="Sharpton T.J."/>
            <person name="Stajich J.E."/>
            <person name="Park D.J."/>
            <person name="Whiston E."/>
            <person name="Hung C.-Y."/>
            <person name="McMahan C."/>
            <person name="White J."/>
            <person name="Sykes S."/>
            <person name="Heiman D."/>
            <person name="Young S."/>
            <person name="Zeng Q."/>
            <person name="Abouelleil A."/>
            <person name="Aftuck L."/>
            <person name="Bessette D."/>
            <person name="Brown A."/>
            <person name="FitzGerald M."/>
            <person name="Lui A."/>
            <person name="Macdonald J.P."/>
            <person name="Priest M."/>
            <person name="Orbach M.J."/>
            <person name="Galgiani J.N."/>
            <person name="Kirkland T.N."/>
            <person name="Cole G.T."/>
            <person name="Birren B.W."/>
            <person name="Henn M.R."/>
            <person name="Taylor J.W."/>
            <person name="Rounsley S.D."/>
        </authorList>
    </citation>
    <scope>GENOME REANNOTATION</scope>
    <source>
        <strain evidence="2">RS</strain>
    </source>
</reference>
<dbReference type="RefSeq" id="XP_004445200.1">
    <property type="nucleotide sequence ID" value="XM_004445143.1"/>
</dbReference>
<dbReference type="KEGG" id="cim:CIMG_13332"/>
<accession>A0A0D8JUW3</accession>